<dbReference type="Proteomes" id="UP000187261">
    <property type="component" value="Unassembled WGS sequence"/>
</dbReference>
<dbReference type="Gene3D" id="1.25.40.10">
    <property type="entry name" value="Tetratricopeptide repeat domain"/>
    <property type="match status" value="2"/>
</dbReference>
<dbReference type="AlphaFoldDB" id="A0A1U7Q015"/>
<dbReference type="PANTHER" id="PTHR10098">
    <property type="entry name" value="RAPSYN-RELATED"/>
    <property type="match status" value="1"/>
</dbReference>
<proteinExistence type="predicted"/>
<keyword evidence="1" id="KW-0732">Signal</keyword>
<protein>
    <recommendedName>
        <fullName evidence="4">Tetratricopeptide repeat-containing protein</fullName>
    </recommendedName>
</protein>
<evidence type="ECO:0000313" key="2">
    <source>
        <dbReference type="EMBL" id="SIT97561.1"/>
    </source>
</evidence>
<gene>
    <name evidence="2" type="ORF">SAMN05660493_02281</name>
</gene>
<keyword evidence="3" id="KW-1185">Reference proteome</keyword>
<feature type="chain" id="PRO_5012437141" description="Tetratricopeptide repeat-containing protein" evidence="1">
    <location>
        <begin position="26"/>
        <end position="260"/>
    </location>
</feature>
<dbReference type="InterPro" id="IPR011990">
    <property type="entry name" value="TPR-like_helical_dom_sf"/>
</dbReference>
<sequence length="260" mass="29543">MFNVSWLGRLILSSLLLSSLTKASAQQYTSQKIDSVISKSYYIVDRNISLKTSSNALKASQKIGYYAGEAKALKAIINCYLGLGNQEKALSNAEQLLTIAKKQNDYVHITQVLIAKTLIYSYLGFFEKAYEISIEAENICKHISNQDEYYICMGQIYSGRSEIQNQQFANTKNTLKLDQQSVNFYKKIKDPKKRDAWLSIQYASLGYTYIDLSDYNSALYYNHKSYQLAKADQDSINQGFALFGLANTYLEMNRTDSSVH</sequence>
<dbReference type="STRING" id="1121284.SAMN05660493_02281"/>
<evidence type="ECO:0000256" key="1">
    <source>
        <dbReference type="SAM" id="SignalP"/>
    </source>
</evidence>
<name>A0A1U7Q015_9FLAO</name>
<organism evidence="2 3">
    <name type="scientific">Epilithonimonas bovis DSM 19482</name>
    <dbReference type="NCBI Taxonomy" id="1121284"/>
    <lineage>
        <taxon>Bacteria</taxon>
        <taxon>Pseudomonadati</taxon>
        <taxon>Bacteroidota</taxon>
        <taxon>Flavobacteriia</taxon>
        <taxon>Flavobacteriales</taxon>
        <taxon>Weeksellaceae</taxon>
        <taxon>Chryseobacterium group</taxon>
        <taxon>Epilithonimonas</taxon>
    </lineage>
</organism>
<feature type="signal peptide" evidence="1">
    <location>
        <begin position="1"/>
        <end position="25"/>
    </location>
</feature>
<accession>A0A1U7Q015</accession>
<reference evidence="3" key="1">
    <citation type="submission" date="2016-10" db="EMBL/GenBank/DDBJ databases">
        <authorList>
            <person name="Varghese N."/>
            <person name="Submissions S."/>
        </authorList>
    </citation>
    <scope>NUCLEOTIDE SEQUENCE [LARGE SCALE GENOMIC DNA]</scope>
    <source>
        <strain evidence="3">DSM 19482</strain>
    </source>
</reference>
<evidence type="ECO:0000313" key="3">
    <source>
        <dbReference type="Proteomes" id="UP000187261"/>
    </source>
</evidence>
<evidence type="ECO:0008006" key="4">
    <source>
        <dbReference type="Google" id="ProtNLM"/>
    </source>
</evidence>
<dbReference type="SUPFAM" id="SSF48452">
    <property type="entry name" value="TPR-like"/>
    <property type="match status" value="2"/>
</dbReference>
<dbReference type="EMBL" id="FTPU01000025">
    <property type="protein sequence ID" value="SIT97561.1"/>
    <property type="molecule type" value="Genomic_DNA"/>
</dbReference>